<evidence type="ECO:0000313" key="2">
    <source>
        <dbReference type="EnsemblPlants" id="TuG1812G0500003051.01.T01.cds436184"/>
    </source>
</evidence>
<evidence type="ECO:0000313" key="3">
    <source>
        <dbReference type="Proteomes" id="UP000015106"/>
    </source>
</evidence>
<reference evidence="2" key="3">
    <citation type="submission" date="2022-06" db="UniProtKB">
        <authorList>
            <consortium name="EnsemblPlants"/>
        </authorList>
    </citation>
    <scope>IDENTIFICATION</scope>
</reference>
<feature type="compositionally biased region" description="Basic and acidic residues" evidence="1">
    <location>
        <begin position="154"/>
        <end position="165"/>
    </location>
</feature>
<organism evidence="2 3">
    <name type="scientific">Triticum urartu</name>
    <name type="common">Red wild einkorn</name>
    <name type="synonym">Crithodium urartu</name>
    <dbReference type="NCBI Taxonomy" id="4572"/>
    <lineage>
        <taxon>Eukaryota</taxon>
        <taxon>Viridiplantae</taxon>
        <taxon>Streptophyta</taxon>
        <taxon>Embryophyta</taxon>
        <taxon>Tracheophyta</taxon>
        <taxon>Spermatophyta</taxon>
        <taxon>Magnoliopsida</taxon>
        <taxon>Liliopsida</taxon>
        <taxon>Poales</taxon>
        <taxon>Poaceae</taxon>
        <taxon>BOP clade</taxon>
        <taxon>Pooideae</taxon>
        <taxon>Triticodae</taxon>
        <taxon>Triticeae</taxon>
        <taxon>Triticinae</taxon>
        <taxon>Triticum</taxon>
    </lineage>
</organism>
<reference evidence="3" key="1">
    <citation type="journal article" date="2013" name="Nature">
        <title>Draft genome of the wheat A-genome progenitor Triticum urartu.</title>
        <authorList>
            <person name="Ling H.Q."/>
            <person name="Zhao S."/>
            <person name="Liu D."/>
            <person name="Wang J."/>
            <person name="Sun H."/>
            <person name="Zhang C."/>
            <person name="Fan H."/>
            <person name="Li D."/>
            <person name="Dong L."/>
            <person name="Tao Y."/>
            <person name="Gao C."/>
            <person name="Wu H."/>
            <person name="Li Y."/>
            <person name="Cui Y."/>
            <person name="Guo X."/>
            <person name="Zheng S."/>
            <person name="Wang B."/>
            <person name="Yu K."/>
            <person name="Liang Q."/>
            <person name="Yang W."/>
            <person name="Lou X."/>
            <person name="Chen J."/>
            <person name="Feng M."/>
            <person name="Jian J."/>
            <person name="Zhang X."/>
            <person name="Luo G."/>
            <person name="Jiang Y."/>
            <person name="Liu J."/>
            <person name="Wang Z."/>
            <person name="Sha Y."/>
            <person name="Zhang B."/>
            <person name="Wu H."/>
            <person name="Tang D."/>
            <person name="Shen Q."/>
            <person name="Xue P."/>
            <person name="Zou S."/>
            <person name="Wang X."/>
            <person name="Liu X."/>
            <person name="Wang F."/>
            <person name="Yang Y."/>
            <person name="An X."/>
            <person name="Dong Z."/>
            <person name="Zhang K."/>
            <person name="Zhang X."/>
            <person name="Luo M.C."/>
            <person name="Dvorak J."/>
            <person name="Tong Y."/>
            <person name="Wang J."/>
            <person name="Yang H."/>
            <person name="Li Z."/>
            <person name="Wang D."/>
            <person name="Zhang A."/>
            <person name="Wang J."/>
        </authorList>
    </citation>
    <scope>NUCLEOTIDE SEQUENCE</scope>
    <source>
        <strain evidence="3">cv. G1812</strain>
    </source>
</reference>
<feature type="compositionally biased region" description="Basic residues" evidence="1">
    <location>
        <begin position="144"/>
        <end position="153"/>
    </location>
</feature>
<dbReference type="Proteomes" id="UP000015106">
    <property type="component" value="Chromosome 5"/>
</dbReference>
<keyword evidence="3" id="KW-1185">Reference proteome</keyword>
<dbReference type="Gramene" id="TuG1812G0500003051.01.T01">
    <property type="protein sequence ID" value="TuG1812G0500003051.01.T01.cds436184"/>
    <property type="gene ID" value="TuG1812G0500003051.01"/>
</dbReference>
<dbReference type="EnsemblPlants" id="TuG1812G0500003051.01.T01">
    <property type="protein sequence ID" value="TuG1812G0500003051.01.T01.cds436184"/>
    <property type="gene ID" value="TuG1812G0500003051.01"/>
</dbReference>
<feature type="compositionally biased region" description="Low complexity" evidence="1">
    <location>
        <begin position="66"/>
        <end position="75"/>
    </location>
</feature>
<proteinExistence type="predicted"/>
<dbReference type="AlphaFoldDB" id="A0A8R7UJM5"/>
<accession>A0A8R7UJM5</accession>
<feature type="compositionally biased region" description="Low complexity" evidence="1">
    <location>
        <begin position="230"/>
        <end position="239"/>
    </location>
</feature>
<sequence>MLAVLSWNSQSSTFCVDCRPATDRARCIRSWSDGGPAVLRCGPACLAPSPSGRAGRPAPRPPPRPRANAPVRSAATLPRCRTRTLHAMPQTTASALRRAPVPDRPSARPPARGRCSAAPRSRAQPRPRARLSCTRAAAPWLRARGARRTRRRQRGPEQPRGEVLRPHHGRHRPPRQDLSTGQQDEVVIIKDDDEAAALPSPTPAVVEAEASDVVVDADTVGPSRLPSPTPAASWSSPSRWRVRSRAA</sequence>
<evidence type="ECO:0000256" key="1">
    <source>
        <dbReference type="SAM" id="MobiDB-lite"/>
    </source>
</evidence>
<protein>
    <submittedName>
        <fullName evidence="2">Uncharacterized protein</fullName>
    </submittedName>
</protein>
<feature type="compositionally biased region" description="Low complexity" evidence="1">
    <location>
        <begin position="204"/>
        <end position="220"/>
    </location>
</feature>
<feature type="region of interest" description="Disordered" evidence="1">
    <location>
        <begin position="49"/>
        <end position="247"/>
    </location>
</feature>
<name>A0A8R7UJM5_TRIUA</name>
<reference evidence="2" key="2">
    <citation type="submission" date="2018-03" db="EMBL/GenBank/DDBJ databases">
        <title>The Triticum urartu genome reveals the dynamic nature of wheat genome evolution.</title>
        <authorList>
            <person name="Ling H."/>
            <person name="Ma B."/>
            <person name="Shi X."/>
            <person name="Liu H."/>
            <person name="Dong L."/>
            <person name="Sun H."/>
            <person name="Cao Y."/>
            <person name="Gao Q."/>
            <person name="Zheng S."/>
            <person name="Li Y."/>
            <person name="Yu Y."/>
            <person name="Du H."/>
            <person name="Qi M."/>
            <person name="Li Y."/>
            <person name="Yu H."/>
            <person name="Cui Y."/>
            <person name="Wang N."/>
            <person name="Chen C."/>
            <person name="Wu H."/>
            <person name="Zhao Y."/>
            <person name="Zhang J."/>
            <person name="Li Y."/>
            <person name="Zhou W."/>
            <person name="Zhang B."/>
            <person name="Hu W."/>
            <person name="Eijk M."/>
            <person name="Tang J."/>
            <person name="Witsenboer H."/>
            <person name="Zhao S."/>
            <person name="Li Z."/>
            <person name="Zhang A."/>
            <person name="Wang D."/>
            <person name="Liang C."/>
        </authorList>
    </citation>
    <scope>NUCLEOTIDE SEQUENCE [LARGE SCALE GENOMIC DNA]</scope>
    <source>
        <strain evidence="2">cv. G1812</strain>
    </source>
</reference>